<proteinExistence type="predicted"/>
<feature type="compositionally biased region" description="Gly residues" evidence="1">
    <location>
        <begin position="95"/>
        <end position="104"/>
    </location>
</feature>
<sequence length="283" mass="31871">MISSKFDIMAHARRPPYGAPQGPPFGDHQPSYGSSREPYVAKNGYGPGSPAAHFNGNPRRGPPQEYQNPNEPSSGSYGYEENWHDQGNPYNGGSSRYGGRGQNRGGRWAPAQRLQGRPIVAGRYHHNDPRSRGPPQSKSAAPGRGHYQQQDPYYQSNQYRQPQGYEQHYQLEEMYHNDSQEHDNGVYEYDEFSLETPDNRTPVQHYNRPQRDDQAYQDPEYSVGYLQQDRGGPYGKEVSPGSHGIDRPPRQPEAPASGFNHNQPNSTRPQNPQHAKPCKSAKA</sequence>
<evidence type="ECO:0000313" key="2">
    <source>
        <dbReference type="EMBL" id="CAF9923868.1"/>
    </source>
</evidence>
<accession>A0A8H3FG42</accession>
<keyword evidence="3" id="KW-1185">Reference proteome</keyword>
<feature type="region of interest" description="Disordered" evidence="1">
    <location>
        <begin position="1"/>
        <end position="283"/>
    </location>
</feature>
<evidence type="ECO:0000256" key="1">
    <source>
        <dbReference type="SAM" id="MobiDB-lite"/>
    </source>
</evidence>
<protein>
    <submittedName>
        <fullName evidence="2">Uncharacterized protein</fullName>
    </submittedName>
</protein>
<feature type="compositionally biased region" description="Basic and acidic residues" evidence="1">
    <location>
        <begin position="169"/>
        <end position="185"/>
    </location>
</feature>
<organism evidence="2 3">
    <name type="scientific">Alectoria fallacina</name>
    <dbReference type="NCBI Taxonomy" id="1903189"/>
    <lineage>
        <taxon>Eukaryota</taxon>
        <taxon>Fungi</taxon>
        <taxon>Dikarya</taxon>
        <taxon>Ascomycota</taxon>
        <taxon>Pezizomycotina</taxon>
        <taxon>Lecanoromycetes</taxon>
        <taxon>OSLEUM clade</taxon>
        <taxon>Lecanoromycetidae</taxon>
        <taxon>Lecanorales</taxon>
        <taxon>Lecanorineae</taxon>
        <taxon>Parmeliaceae</taxon>
        <taxon>Alectoria</taxon>
    </lineage>
</organism>
<dbReference type="Proteomes" id="UP000664203">
    <property type="component" value="Unassembled WGS sequence"/>
</dbReference>
<feature type="compositionally biased region" description="Polar residues" evidence="1">
    <location>
        <begin position="65"/>
        <end position="76"/>
    </location>
</feature>
<dbReference type="AlphaFoldDB" id="A0A8H3FG42"/>
<comment type="caution">
    <text evidence="2">The sequence shown here is derived from an EMBL/GenBank/DDBJ whole genome shotgun (WGS) entry which is preliminary data.</text>
</comment>
<dbReference type="EMBL" id="CAJPDR010000176">
    <property type="protein sequence ID" value="CAF9923868.1"/>
    <property type="molecule type" value="Genomic_DNA"/>
</dbReference>
<gene>
    <name evidence="2" type="ORF">ALECFALPRED_002557</name>
</gene>
<evidence type="ECO:0000313" key="3">
    <source>
        <dbReference type="Proteomes" id="UP000664203"/>
    </source>
</evidence>
<feature type="compositionally biased region" description="Polar residues" evidence="1">
    <location>
        <begin position="147"/>
        <end position="161"/>
    </location>
</feature>
<reference evidence="2" key="1">
    <citation type="submission" date="2021-03" db="EMBL/GenBank/DDBJ databases">
        <authorList>
            <person name="Tagirdzhanova G."/>
        </authorList>
    </citation>
    <scope>NUCLEOTIDE SEQUENCE</scope>
</reference>
<feature type="compositionally biased region" description="Polar residues" evidence="1">
    <location>
        <begin position="259"/>
        <end position="273"/>
    </location>
</feature>
<name>A0A8H3FG42_9LECA</name>